<evidence type="ECO:0000313" key="2">
    <source>
        <dbReference type="Proteomes" id="UP000247389"/>
    </source>
</evidence>
<dbReference type="EMBL" id="QICM01000003">
    <property type="protein sequence ID" value="PXV69414.1"/>
    <property type="molecule type" value="Genomic_DNA"/>
</dbReference>
<name>A0A318ECT2_9FIRM</name>
<accession>A0A318ECT2</accession>
<protein>
    <submittedName>
        <fullName evidence="1">Uncharacterized protein</fullName>
    </submittedName>
</protein>
<sequence>MDTNAVKVIYREKESSYESKQKNPQFLFQEEGTRFTTY</sequence>
<dbReference type="Proteomes" id="UP000247389">
    <property type="component" value="Unassembled WGS sequence"/>
</dbReference>
<proteinExistence type="predicted"/>
<comment type="caution">
    <text evidence="1">The sequence shown here is derived from an EMBL/GenBank/DDBJ whole genome shotgun (WGS) entry which is preliminary data.</text>
</comment>
<organism evidence="1 2">
    <name type="scientific">Halanaerobium congolense</name>
    <dbReference type="NCBI Taxonomy" id="54121"/>
    <lineage>
        <taxon>Bacteria</taxon>
        <taxon>Bacillati</taxon>
        <taxon>Bacillota</taxon>
        <taxon>Clostridia</taxon>
        <taxon>Halanaerobiales</taxon>
        <taxon>Halanaerobiaceae</taxon>
        <taxon>Halanaerobium</taxon>
    </lineage>
</organism>
<gene>
    <name evidence="1" type="ORF">C8C78_103128</name>
</gene>
<evidence type="ECO:0000313" key="1">
    <source>
        <dbReference type="EMBL" id="PXV69414.1"/>
    </source>
</evidence>
<reference evidence="1 2" key="1">
    <citation type="submission" date="2018-04" db="EMBL/GenBank/DDBJ databases">
        <title>Subsurface microbial communities from deep shales in Ohio and West Virginia, USA.</title>
        <authorList>
            <person name="Wrighton K."/>
        </authorList>
    </citation>
    <scope>NUCLEOTIDE SEQUENCE [LARGE SCALE GENOMIC DNA]</scope>
    <source>
        <strain evidence="1 2">MSL28</strain>
    </source>
</reference>
<dbReference type="AlphaFoldDB" id="A0A318ECT2"/>